<proteinExistence type="predicted"/>
<feature type="compositionally biased region" description="Polar residues" evidence="1">
    <location>
        <begin position="101"/>
        <end position="110"/>
    </location>
</feature>
<name>A0AA97NLL8_PYRO3</name>
<dbReference type="AlphaFoldDB" id="A0AA97NLL8"/>
<feature type="compositionally biased region" description="Polar residues" evidence="1">
    <location>
        <begin position="1"/>
        <end position="13"/>
    </location>
</feature>
<feature type="region of interest" description="Disordered" evidence="1">
    <location>
        <begin position="71"/>
        <end position="139"/>
    </location>
</feature>
<feature type="region of interest" description="Disordered" evidence="1">
    <location>
        <begin position="1"/>
        <end position="22"/>
    </location>
</feature>
<evidence type="ECO:0000313" key="2">
    <source>
        <dbReference type="EMBL" id="ELQ32410.1"/>
    </source>
</evidence>
<sequence>MSSGSSTRENSPSRYERYLQDTSGALGQDCDKELHIEQWLQQLRGPKISPKDLTKDLTEADIDKLDNDMCAAGDPDSCASSTSKSSEVRSLDSEAGMLNLSPATSFNLSHPGTGLAESLADTEPFPSYSAGSGGSITEL</sequence>
<dbReference type="Proteomes" id="UP000011086">
    <property type="component" value="Unassembled WGS sequence"/>
</dbReference>
<gene>
    <name evidence="2" type="ORF">OOU_Y34scaffold01167g6</name>
</gene>
<accession>A0AA97NLL8</accession>
<reference evidence="2" key="1">
    <citation type="journal article" date="2012" name="PLoS Genet.">
        <title>Comparative analysis of the genomes of two field isolates of the rice blast fungus Magnaporthe oryzae.</title>
        <authorList>
            <person name="Xue M."/>
            <person name="Yang J."/>
            <person name="Li Z."/>
            <person name="Hu S."/>
            <person name="Yao N."/>
            <person name="Dean R.A."/>
            <person name="Zhao W."/>
            <person name="Shen M."/>
            <person name="Zhang H."/>
            <person name="Li C."/>
            <person name="Liu L."/>
            <person name="Cao L."/>
            <person name="Xu X."/>
            <person name="Xing Y."/>
            <person name="Hsiang T."/>
            <person name="Zhang Z."/>
            <person name="Xu J.R."/>
            <person name="Peng Y.L."/>
        </authorList>
    </citation>
    <scope>NUCLEOTIDE SEQUENCE</scope>
    <source>
        <strain evidence="2">Y34</strain>
    </source>
</reference>
<protein>
    <submittedName>
        <fullName evidence="2">Uncharacterized protein</fullName>
    </submittedName>
</protein>
<dbReference type="EMBL" id="JH793795">
    <property type="protein sequence ID" value="ELQ32410.1"/>
    <property type="molecule type" value="Genomic_DNA"/>
</dbReference>
<evidence type="ECO:0000256" key="1">
    <source>
        <dbReference type="SAM" id="MobiDB-lite"/>
    </source>
</evidence>
<organism evidence="2">
    <name type="scientific">Pyricularia oryzae (strain Y34)</name>
    <name type="common">Rice blast fungus</name>
    <name type="synonym">Magnaporthe oryzae</name>
    <dbReference type="NCBI Taxonomy" id="1143189"/>
    <lineage>
        <taxon>Eukaryota</taxon>
        <taxon>Fungi</taxon>
        <taxon>Dikarya</taxon>
        <taxon>Ascomycota</taxon>
        <taxon>Pezizomycotina</taxon>
        <taxon>Sordariomycetes</taxon>
        <taxon>Sordariomycetidae</taxon>
        <taxon>Magnaporthales</taxon>
        <taxon>Pyriculariaceae</taxon>
        <taxon>Pyricularia</taxon>
    </lineage>
</organism>